<gene>
    <name evidence="1" type="ORF">K1T71_002457</name>
</gene>
<comment type="caution">
    <text evidence="1">The sequence shown here is derived from an EMBL/GenBank/DDBJ whole genome shotgun (WGS) entry which is preliminary data.</text>
</comment>
<dbReference type="EMBL" id="CM034390">
    <property type="protein sequence ID" value="KAJ0181735.1"/>
    <property type="molecule type" value="Genomic_DNA"/>
</dbReference>
<name>A0ACC1DD45_9NEOP</name>
<evidence type="ECO:0000313" key="1">
    <source>
        <dbReference type="EMBL" id="KAJ0181735.1"/>
    </source>
</evidence>
<dbReference type="Proteomes" id="UP000824533">
    <property type="component" value="Linkage Group LG04"/>
</dbReference>
<organism evidence="1 2">
    <name type="scientific">Dendrolimus kikuchii</name>
    <dbReference type="NCBI Taxonomy" id="765133"/>
    <lineage>
        <taxon>Eukaryota</taxon>
        <taxon>Metazoa</taxon>
        <taxon>Ecdysozoa</taxon>
        <taxon>Arthropoda</taxon>
        <taxon>Hexapoda</taxon>
        <taxon>Insecta</taxon>
        <taxon>Pterygota</taxon>
        <taxon>Neoptera</taxon>
        <taxon>Endopterygota</taxon>
        <taxon>Lepidoptera</taxon>
        <taxon>Glossata</taxon>
        <taxon>Ditrysia</taxon>
        <taxon>Bombycoidea</taxon>
        <taxon>Lasiocampidae</taxon>
        <taxon>Dendrolimus</taxon>
    </lineage>
</organism>
<accession>A0ACC1DD45</accession>
<reference evidence="1 2" key="1">
    <citation type="journal article" date="2021" name="Front. Genet.">
        <title>Chromosome-Level Genome Assembly Reveals Significant Gene Expansion in the Toll and IMD Signaling Pathways of Dendrolimus kikuchii.</title>
        <authorList>
            <person name="Zhou J."/>
            <person name="Wu P."/>
            <person name="Xiong Z."/>
            <person name="Liu N."/>
            <person name="Zhao N."/>
            <person name="Ji M."/>
            <person name="Qiu Y."/>
            <person name="Yang B."/>
        </authorList>
    </citation>
    <scope>NUCLEOTIDE SEQUENCE [LARGE SCALE GENOMIC DNA]</scope>
    <source>
        <strain evidence="1">Ann1</strain>
    </source>
</reference>
<protein>
    <submittedName>
        <fullName evidence="1">Uncharacterized protein</fullName>
    </submittedName>
</protein>
<evidence type="ECO:0000313" key="2">
    <source>
        <dbReference type="Proteomes" id="UP000824533"/>
    </source>
</evidence>
<sequence length="772" mass="89392">MTQEEHCSRFDDTLQACEHESDQDEVIIRKDRASVREMILRFERTNFDDSSDCLERSKDPMLGSLTSVVNPIHSHFHHLFPVTRSQDRISNVSVNSILSNASEISSESSSSGFVSDRKSGLEMLVPHRRAPPPPEPFNDGYSSTSKSPPSEEVVFRERRYSMTTPSSSPVATRRSRQPPVIRRKSTVSNQGHFGETHWSYGVRQSDLEKLLRLKRSETSDNEEEIKIRDVEESENETKSNSRSSTSSSGDSNSDNNVYGKEYVVNVDDGRTDTLSTDHSTDTLINEGDSDDEDDSSIISGVSGDRSNFDNVSIKSISSLDMVPYQKYDSITVSSDEFGAEVCHAPDTEFLTVSAVNEWCISKSVEPVLMPVESKKEKYRRRLTERVNELLHTENVYVERLRHVVEDYIPVMNGSDLSPSFRSLKPDIFCNIERIFRFHSEELLPAMRDCENDLRKLGQCFRKFEKRFNMYVMYSRNNKRATRLVFEHKQFFQDRQLQLGDRLDLSSYLLEPVQRLPRYKLFLADLVKTYTNYENERCESDSRISKLSVDSDETGGSNGESSDNEETPLESLKQAKTMIECVLTAVDEIMALENITDCPIHLNLLNQGRLLRQNEFYAMDTARRRRQLMRIFLFDKLILITAVYRKQSRVEYFIYKDHIPVDDLGITAKEHDQHKFTIWYKKRNMKSYKLETTEPSVRNAWVEEITSLLWEQAMQKKELLLQQRNKRVSMVSMNSEVSETDRNDDKYNSLRGVPGEVRRSGDKKIRRTTWYCE</sequence>
<proteinExistence type="predicted"/>
<keyword evidence="2" id="KW-1185">Reference proteome</keyword>